<proteinExistence type="predicted"/>
<protein>
    <submittedName>
        <fullName evidence="3">Sulfite exporter TauE/SafE family protein</fullName>
    </submittedName>
</protein>
<feature type="transmembrane region" description="Helical" evidence="1">
    <location>
        <begin position="50"/>
        <end position="71"/>
    </location>
</feature>
<evidence type="ECO:0000313" key="4">
    <source>
        <dbReference type="Proteomes" id="UP001059380"/>
    </source>
</evidence>
<dbReference type="KEGG" id="orp:MOP44_19070"/>
<evidence type="ECO:0000259" key="2">
    <source>
        <dbReference type="Pfam" id="PF13386"/>
    </source>
</evidence>
<evidence type="ECO:0000256" key="1">
    <source>
        <dbReference type="SAM" id="Phobius"/>
    </source>
</evidence>
<feature type="transmembrane region" description="Helical" evidence="1">
    <location>
        <begin position="167"/>
        <end position="187"/>
    </location>
</feature>
<gene>
    <name evidence="3" type="ORF">MOP44_19070</name>
</gene>
<dbReference type="RefSeq" id="WP_260791847.1">
    <property type="nucleotide sequence ID" value="NZ_CP093313.1"/>
</dbReference>
<dbReference type="Proteomes" id="UP001059380">
    <property type="component" value="Chromosome"/>
</dbReference>
<name>A0A9J7BI94_9BACT</name>
<dbReference type="InterPro" id="IPR039447">
    <property type="entry name" value="UreH-like_TM_dom"/>
</dbReference>
<keyword evidence="1" id="KW-0812">Transmembrane</keyword>
<organism evidence="3 4">
    <name type="scientific">Occallatibacter riparius</name>
    <dbReference type="NCBI Taxonomy" id="1002689"/>
    <lineage>
        <taxon>Bacteria</taxon>
        <taxon>Pseudomonadati</taxon>
        <taxon>Acidobacteriota</taxon>
        <taxon>Terriglobia</taxon>
        <taxon>Terriglobales</taxon>
        <taxon>Acidobacteriaceae</taxon>
        <taxon>Occallatibacter</taxon>
    </lineage>
</organism>
<feature type="domain" description="Urease accessory protein UreH-like transmembrane" evidence="2">
    <location>
        <begin position="13"/>
        <end position="210"/>
    </location>
</feature>
<dbReference type="Pfam" id="PF13386">
    <property type="entry name" value="DsbD_2"/>
    <property type="match status" value="1"/>
</dbReference>
<evidence type="ECO:0000313" key="3">
    <source>
        <dbReference type="EMBL" id="UWZ82660.1"/>
    </source>
</evidence>
<dbReference type="AlphaFoldDB" id="A0A9J7BI94"/>
<keyword evidence="1" id="KW-1133">Transmembrane helix</keyword>
<reference evidence="3" key="1">
    <citation type="submission" date="2021-04" db="EMBL/GenBank/DDBJ databases">
        <title>Phylogenetic analysis of Acidobacteriaceae.</title>
        <authorList>
            <person name="Qiu L."/>
            <person name="Zhang Q."/>
        </authorList>
    </citation>
    <scope>NUCLEOTIDE SEQUENCE</scope>
    <source>
        <strain evidence="3">DSM 25168</strain>
    </source>
</reference>
<dbReference type="EMBL" id="CP093313">
    <property type="protein sequence ID" value="UWZ82660.1"/>
    <property type="molecule type" value="Genomic_DNA"/>
</dbReference>
<feature type="transmembrane region" description="Helical" evidence="1">
    <location>
        <begin position="199"/>
        <end position="222"/>
    </location>
</feature>
<sequence length="227" mass="23401">MSNASGVALCGEAVALGIASGPVCLAACGPVLVPTLLAGNRGIRPAANYLTVFLAARLTGYLLFAAIAWQLGALISISVAARLTLTAAVYTLLAVVLLWYAWSSHFAPVHACAASKLVQIGDPAPQRVAGRIAGPAALGLLTGLNLCPPFIAAGIRAAQSASMLQALAFFALFFLGTSVWFIPFTAIGCVARNEAVVTVARITMALVALYYLFLGIAFFAGVRVYGN</sequence>
<keyword evidence="4" id="KW-1185">Reference proteome</keyword>
<accession>A0A9J7BI94</accession>
<keyword evidence="1" id="KW-0472">Membrane</keyword>
<feature type="transmembrane region" description="Helical" evidence="1">
    <location>
        <begin position="132"/>
        <end position="155"/>
    </location>
</feature>
<feature type="transmembrane region" description="Helical" evidence="1">
    <location>
        <begin position="83"/>
        <end position="102"/>
    </location>
</feature>